<sequence>MKYPERLSTGCVDTDAMLCDNVLTNEGTLCQSTLQNCKRLKASYATGSGDLLKPVIV</sequence>
<proteinExistence type="predicted"/>
<reference evidence="1" key="1">
    <citation type="submission" date="2022-03" db="EMBL/GenBank/DDBJ databases">
        <authorList>
            <person name="Ragab S."/>
            <person name="Abdelmoteleb M."/>
            <person name="El-Shibiny A."/>
        </authorList>
    </citation>
    <scope>NUCLEOTIDE SEQUENCE</scope>
</reference>
<evidence type="ECO:0000313" key="2">
    <source>
        <dbReference type="Proteomes" id="UP000830967"/>
    </source>
</evidence>
<keyword evidence="2" id="KW-1185">Reference proteome</keyword>
<dbReference type="EMBL" id="ON086804">
    <property type="protein sequence ID" value="UPU16076.1"/>
    <property type="molecule type" value="Genomic_DNA"/>
</dbReference>
<dbReference type="Proteomes" id="UP000830967">
    <property type="component" value="Segment"/>
</dbReference>
<organism evidence="1 2">
    <name type="scientific">Escherichia phage ZCEC13</name>
    <dbReference type="NCBI Taxonomy" id="2935866"/>
    <lineage>
        <taxon>Viruses</taxon>
        <taxon>Duplodnaviria</taxon>
        <taxon>Heunggongvirae</taxon>
        <taxon>Uroviricota</taxon>
        <taxon>Caudoviricetes</taxon>
        <taxon>Jameshumphriesvirinae</taxon>
        <taxon>Zewailvirus</taxon>
        <taxon>Zewailvirus ZCEC13</taxon>
    </lineage>
</organism>
<accession>A0AAE9KRQ6</accession>
<name>A0AAE9KRQ6_9CAUD</name>
<evidence type="ECO:0000313" key="1">
    <source>
        <dbReference type="EMBL" id="UPU16076.1"/>
    </source>
</evidence>
<protein>
    <submittedName>
        <fullName evidence="1">Uncharacterized protein</fullName>
    </submittedName>
</protein>